<reference evidence="4" key="2">
    <citation type="submission" date="2019-10" db="EMBL/GenBank/DDBJ databases">
        <title>A de novo genome assembly of a pear dwarfing rootstock.</title>
        <authorList>
            <person name="Wang F."/>
            <person name="Wang J."/>
            <person name="Li S."/>
            <person name="Zhang Y."/>
            <person name="Fang M."/>
            <person name="Ma L."/>
            <person name="Zhao Y."/>
            <person name="Jiang S."/>
        </authorList>
    </citation>
    <scope>NUCLEOTIDE SEQUENCE [LARGE SCALE GENOMIC DNA]</scope>
</reference>
<dbReference type="Proteomes" id="UP000327157">
    <property type="component" value="Chromosome 17"/>
</dbReference>
<evidence type="ECO:0000256" key="2">
    <source>
        <dbReference type="SAM" id="Phobius"/>
    </source>
</evidence>
<reference evidence="3 4" key="1">
    <citation type="submission" date="2019-09" db="EMBL/GenBank/DDBJ databases">
        <authorList>
            <person name="Ou C."/>
        </authorList>
    </citation>
    <scope>NUCLEOTIDE SEQUENCE [LARGE SCALE GENOMIC DNA]</scope>
    <source>
        <strain evidence="3">S2</strain>
        <tissue evidence="3">Leaf</tissue>
    </source>
</reference>
<dbReference type="EMBL" id="SMOL01000487">
    <property type="protein sequence ID" value="KAB2610435.1"/>
    <property type="molecule type" value="Genomic_DNA"/>
</dbReference>
<keyword evidence="2" id="KW-0472">Membrane</keyword>
<proteinExistence type="predicted"/>
<reference evidence="3 4" key="3">
    <citation type="submission" date="2019-11" db="EMBL/GenBank/DDBJ databases">
        <title>A de novo genome assembly of a pear dwarfing rootstock.</title>
        <authorList>
            <person name="Wang F."/>
            <person name="Wang J."/>
            <person name="Li S."/>
            <person name="Zhang Y."/>
            <person name="Fang M."/>
            <person name="Ma L."/>
            <person name="Zhao Y."/>
            <person name="Jiang S."/>
        </authorList>
    </citation>
    <scope>NUCLEOTIDE SEQUENCE [LARGE SCALE GENOMIC DNA]</scope>
    <source>
        <strain evidence="3">S2</strain>
        <tissue evidence="3">Leaf</tissue>
    </source>
</reference>
<evidence type="ECO:0000313" key="4">
    <source>
        <dbReference type="Proteomes" id="UP000327157"/>
    </source>
</evidence>
<keyword evidence="4" id="KW-1185">Reference proteome</keyword>
<evidence type="ECO:0000256" key="1">
    <source>
        <dbReference type="SAM" id="MobiDB-lite"/>
    </source>
</evidence>
<gene>
    <name evidence="3" type="ORF">D8674_018467</name>
</gene>
<keyword evidence="2" id="KW-1133">Transmembrane helix</keyword>
<evidence type="ECO:0000313" key="3">
    <source>
        <dbReference type="EMBL" id="KAB2610435.1"/>
    </source>
</evidence>
<organism evidence="3 4">
    <name type="scientific">Pyrus ussuriensis x Pyrus communis</name>
    <dbReference type="NCBI Taxonomy" id="2448454"/>
    <lineage>
        <taxon>Eukaryota</taxon>
        <taxon>Viridiplantae</taxon>
        <taxon>Streptophyta</taxon>
        <taxon>Embryophyta</taxon>
        <taxon>Tracheophyta</taxon>
        <taxon>Spermatophyta</taxon>
        <taxon>Magnoliopsida</taxon>
        <taxon>eudicotyledons</taxon>
        <taxon>Gunneridae</taxon>
        <taxon>Pentapetalae</taxon>
        <taxon>rosids</taxon>
        <taxon>fabids</taxon>
        <taxon>Rosales</taxon>
        <taxon>Rosaceae</taxon>
        <taxon>Amygdaloideae</taxon>
        <taxon>Maleae</taxon>
        <taxon>Pyrus</taxon>
    </lineage>
</organism>
<dbReference type="AlphaFoldDB" id="A0A5N5G4V7"/>
<comment type="caution">
    <text evidence="3">The sequence shown here is derived from an EMBL/GenBank/DDBJ whole genome shotgun (WGS) entry which is preliminary data.</text>
</comment>
<keyword evidence="2" id="KW-0812">Transmembrane</keyword>
<feature type="compositionally biased region" description="Acidic residues" evidence="1">
    <location>
        <begin position="93"/>
        <end position="109"/>
    </location>
</feature>
<feature type="region of interest" description="Disordered" evidence="1">
    <location>
        <begin position="80"/>
        <end position="125"/>
    </location>
</feature>
<protein>
    <submittedName>
        <fullName evidence="3">Uncharacterized protein</fullName>
    </submittedName>
</protein>
<name>A0A5N5G4V7_9ROSA</name>
<feature type="compositionally biased region" description="Acidic residues" evidence="1">
    <location>
        <begin position="116"/>
        <end position="125"/>
    </location>
</feature>
<accession>A0A5N5G4V7</accession>
<feature type="transmembrane region" description="Helical" evidence="2">
    <location>
        <begin position="133"/>
        <end position="151"/>
    </location>
</feature>
<sequence length="153" mass="17810">MTKRPRNPIPNGTNRVRKRAHFKFLPLPLSNSNSDFSAEEPPETIKMCRCWEDDLPLSLEVRRALNAFIRQVEEQIAQLQEPRDGARAVLGGMEDDQGSEDDLDSEDDPDWKGEPDSEDDQDSEDDFSLSEEFWFFFIIMFLFWSAFFIVVRS</sequence>